<evidence type="ECO:0000313" key="2">
    <source>
        <dbReference type="Proteomes" id="UP000427906"/>
    </source>
</evidence>
<dbReference type="SUPFAM" id="SSF53850">
    <property type="entry name" value="Periplasmic binding protein-like II"/>
    <property type="match status" value="1"/>
</dbReference>
<dbReference type="OrthoDB" id="527737at2"/>
<organism evidence="1 2">
    <name type="scientific">Desulfosarcina alkanivorans</name>
    <dbReference type="NCBI Taxonomy" id="571177"/>
    <lineage>
        <taxon>Bacteria</taxon>
        <taxon>Pseudomonadati</taxon>
        <taxon>Thermodesulfobacteriota</taxon>
        <taxon>Desulfobacteria</taxon>
        <taxon>Desulfobacterales</taxon>
        <taxon>Desulfosarcinaceae</taxon>
        <taxon>Desulfosarcina</taxon>
    </lineage>
</organism>
<dbReference type="EMBL" id="AP021874">
    <property type="protein sequence ID" value="BBO69364.1"/>
    <property type="molecule type" value="Genomic_DNA"/>
</dbReference>
<dbReference type="RefSeq" id="WP_155317412.1">
    <property type="nucleotide sequence ID" value="NZ_AP021874.1"/>
</dbReference>
<keyword evidence="2" id="KW-1185">Reference proteome</keyword>
<dbReference type="KEGG" id="dalk:DSCA_32940"/>
<dbReference type="Gene3D" id="3.40.190.10">
    <property type="entry name" value="Periplasmic binding protein-like II"/>
    <property type="match status" value="2"/>
</dbReference>
<dbReference type="PANTHER" id="PTHR35841">
    <property type="entry name" value="PHOSPHONATES-BINDING PERIPLASMIC PROTEIN"/>
    <property type="match status" value="1"/>
</dbReference>
<proteinExistence type="predicted"/>
<evidence type="ECO:0000313" key="1">
    <source>
        <dbReference type="EMBL" id="BBO69364.1"/>
    </source>
</evidence>
<dbReference type="PANTHER" id="PTHR35841:SF1">
    <property type="entry name" value="PHOSPHONATES-BINDING PERIPLASMIC PROTEIN"/>
    <property type="match status" value="1"/>
</dbReference>
<gene>
    <name evidence="1" type="ORF">DSCA_32940</name>
</gene>
<reference evidence="1 2" key="1">
    <citation type="submission" date="2019-11" db="EMBL/GenBank/DDBJ databases">
        <title>Comparative genomics of hydrocarbon-degrading Desulfosarcina strains.</title>
        <authorList>
            <person name="Watanabe M."/>
            <person name="Kojima H."/>
            <person name="Fukui M."/>
        </authorList>
    </citation>
    <scope>NUCLEOTIDE SEQUENCE [LARGE SCALE GENOMIC DNA]</scope>
    <source>
        <strain evidence="1 2">PL12</strain>
    </source>
</reference>
<dbReference type="AlphaFoldDB" id="A0A5K7YSX0"/>
<dbReference type="Proteomes" id="UP000427906">
    <property type="component" value="Chromosome"/>
</dbReference>
<name>A0A5K7YSX0_9BACT</name>
<dbReference type="Pfam" id="PF12974">
    <property type="entry name" value="Phosphonate-bd"/>
    <property type="match status" value="1"/>
</dbReference>
<sequence length="300" mass="32157">MKVSFCKLMLVLFFFMAGTGVVFGENYKIGVLAKNGPVKALAKWKTTGDYLSQAISGHTFEVVPLGFDDVNPAVEAGKVDFFLVNSSMFVTAKVKFGATAIATMVNSRQGQPLKSFGGVILTTAENDDINSLADLKGKTFMAVKQSSFGGWQMAYKEILDAGIDPQSDFAKLEFGGKHDNVVYAVMNEAVDAGTVRTDTMERMAAAGEIDLEEFKLITPKAHADFPFLCSTTLYPEWPLAKVASTPAAIADQVVVALKALKPADEAAKKAKVVGWVDALDYGPIENLQASLKIGAYATAQ</sequence>
<protein>
    <recommendedName>
        <fullName evidence="3">Phosphonate ABC transporter substrate-binding protein</fullName>
    </recommendedName>
</protein>
<evidence type="ECO:0008006" key="3">
    <source>
        <dbReference type="Google" id="ProtNLM"/>
    </source>
</evidence>
<accession>A0A5K7YSX0</accession>